<protein>
    <submittedName>
        <fullName evidence="6">Cell division protein FtsK</fullName>
    </submittedName>
</protein>
<gene>
    <name evidence="6" type="ORF">AB1I55_04595</name>
</gene>
<accession>A0ABV3MBT3</accession>
<feature type="binding site" evidence="3">
    <location>
        <begin position="218"/>
        <end position="225"/>
    </location>
    <ligand>
        <name>ATP</name>
        <dbReference type="ChEBI" id="CHEBI:30616"/>
    </ligand>
</feature>
<dbReference type="PANTHER" id="PTHR22683">
    <property type="entry name" value="SPORULATION PROTEIN RELATED"/>
    <property type="match status" value="1"/>
</dbReference>
<evidence type="ECO:0000256" key="2">
    <source>
        <dbReference type="ARBA" id="ARBA00022840"/>
    </source>
</evidence>
<dbReference type="Proteomes" id="UP001554047">
    <property type="component" value="Unassembled WGS sequence"/>
</dbReference>
<keyword evidence="7" id="KW-1185">Reference proteome</keyword>
<evidence type="ECO:0000256" key="4">
    <source>
        <dbReference type="SAM" id="Phobius"/>
    </source>
</evidence>
<keyword evidence="6" id="KW-0132">Cell division</keyword>
<name>A0ABV3MBT3_9ENTE</name>
<evidence type="ECO:0000256" key="3">
    <source>
        <dbReference type="PROSITE-ProRule" id="PRU00289"/>
    </source>
</evidence>
<evidence type="ECO:0000313" key="7">
    <source>
        <dbReference type="Proteomes" id="UP001554047"/>
    </source>
</evidence>
<organism evidence="6 7">
    <name type="scientific">Enterococcus entomosocium</name>
    <dbReference type="NCBI Taxonomy" id="3034352"/>
    <lineage>
        <taxon>Bacteria</taxon>
        <taxon>Bacillati</taxon>
        <taxon>Bacillota</taxon>
        <taxon>Bacilli</taxon>
        <taxon>Lactobacillales</taxon>
        <taxon>Enterococcaceae</taxon>
        <taxon>Enterococcus</taxon>
    </lineage>
</organism>
<keyword evidence="1 3" id="KW-0547">Nucleotide-binding</keyword>
<evidence type="ECO:0000313" key="6">
    <source>
        <dbReference type="EMBL" id="MEW3465386.1"/>
    </source>
</evidence>
<dbReference type="SUPFAM" id="SSF52540">
    <property type="entry name" value="P-loop containing nucleoside triphosphate hydrolases"/>
    <property type="match status" value="1"/>
</dbReference>
<dbReference type="InterPro" id="IPR002543">
    <property type="entry name" value="FtsK_dom"/>
</dbReference>
<dbReference type="InterPro" id="IPR027417">
    <property type="entry name" value="P-loop_NTPase"/>
</dbReference>
<keyword evidence="4" id="KW-0812">Transmembrane</keyword>
<reference evidence="6 7" key="1">
    <citation type="submission" date="2024-05" db="EMBL/GenBank/DDBJ databases">
        <title>Human gut microbiome strain richness.</title>
        <authorList>
            <person name="Chen-Liaw A."/>
        </authorList>
    </citation>
    <scope>NUCLEOTIDE SEQUENCE [LARGE SCALE GENOMIC DNA]</scope>
    <source>
        <strain evidence="6 7">J1100102st1_G3_J1100102_180507</strain>
    </source>
</reference>
<dbReference type="CDD" id="cd01127">
    <property type="entry name" value="TrwB_TraG_TraD_VirD4"/>
    <property type="match status" value="1"/>
</dbReference>
<keyword evidence="4" id="KW-1133">Transmembrane helix</keyword>
<feature type="transmembrane region" description="Helical" evidence="4">
    <location>
        <begin position="50"/>
        <end position="68"/>
    </location>
</feature>
<dbReference type="Gene3D" id="3.40.50.300">
    <property type="entry name" value="P-loop containing nucleotide triphosphate hydrolases"/>
    <property type="match status" value="1"/>
</dbReference>
<proteinExistence type="predicted"/>
<dbReference type="RefSeq" id="WP_061053619.1">
    <property type="nucleotide sequence ID" value="NZ_JBFDTA010000001.1"/>
</dbReference>
<feature type="transmembrane region" description="Helical" evidence="4">
    <location>
        <begin position="12"/>
        <end position="30"/>
    </location>
</feature>
<keyword evidence="4" id="KW-0472">Membrane</keyword>
<dbReference type="PANTHER" id="PTHR22683:SF47">
    <property type="entry name" value="FTSK DOMAIN-CONTAINING PROTEIN YDCQ"/>
    <property type="match status" value="1"/>
</dbReference>
<sequence length="432" mass="50432">MKKTYRMIRGILSYSIIVTAILTWLVYTTVYTKIKQQPLFSTLPTVSSNIFLMIALSVFIINIISWCYRNKIWYGLSFSLNHYNMILNIRKQIKQARFETINNFESKYVHIPKIIVQFDDNGKRETGFIKIRNSIKFDKQLEQVRLDGALKRCIIERRFLSQDRNWYIFEFYRIDLFTQENFHSKSDYVEWSSKETDAYHLRLDNRSTIPLHHIGLSGQTGSGKTFFLEMLCIQILNKKIEHTLYIIDPKKADLFHIFKETRATVVDRNKSLETISLFHSKMIERQTALQSFFLNNHNKTYKDANLPAIILLVDEFGSLRESWKLLSKKERDETESKLADIAFIGRQLGCFLWISTQQLNAQTLPTSIREQLVIKIVLGASDEQTYRTLFSSSVEIPLLDLKAGQGLISCPSIATVDHPKMVNIPYCNFLDT</sequence>
<evidence type="ECO:0000259" key="5">
    <source>
        <dbReference type="PROSITE" id="PS50901"/>
    </source>
</evidence>
<dbReference type="PROSITE" id="PS50901">
    <property type="entry name" value="FTSK"/>
    <property type="match status" value="1"/>
</dbReference>
<comment type="caution">
    <text evidence="6">The sequence shown here is derived from an EMBL/GenBank/DDBJ whole genome shotgun (WGS) entry which is preliminary data.</text>
</comment>
<feature type="domain" description="FtsK" evidence="5">
    <location>
        <begin position="198"/>
        <end position="387"/>
    </location>
</feature>
<evidence type="ECO:0000256" key="1">
    <source>
        <dbReference type="ARBA" id="ARBA00022741"/>
    </source>
</evidence>
<dbReference type="EMBL" id="JBFDTB010000004">
    <property type="protein sequence ID" value="MEW3465386.1"/>
    <property type="molecule type" value="Genomic_DNA"/>
</dbReference>
<keyword evidence="2 3" id="KW-0067">ATP-binding</keyword>
<dbReference type="InterPro" id="IPR050206">
    <property type="entry name" value="FtsK/SpoIIIE/SftA"/>
</dbReference>
<keyword evidence="6" id="KW-0131">Cell cycle</keyword>
<dbReference type="GO" id="GO:0051301">
    <property type="term" value="P:cell division"/>
    <property type="evidence" value="ECO:0007669"/>
    <property type="project" value="UniProtKB-KW"/>
</dbReference>